<sequence>METTVYSLTQFLAVDVATWGERLKQHHLKCMHEVACYSQRKAWFDCFNILREQITLLNLSDDILDGSFIIFEYELPRERGRRPDVIIISGTNLLVLEFKGYGSEDQSQIDQAKHYARDLKSYHAESHKLRVIPFLVLAGGSSIQRSKEGVGIVSGENLHKVLKPHISEAFSNIETWYKSEYAPLPSLIQSAKLLFKKGHFPQIKRSKSAGIPETLNRLGALMKQAKNDQNHHLALITGVPGAGKTLVGLQYVFETTQHKEGQDAVFLSGNGPLVRVLQNSLRNRNFVQSVHGFLKQYAHSTQVPREDVIIYDEAQRAWDAEKVSNSRRDGNNSEPSDFINIGNKKTHCLLIALIGEGQEIYLGEEGGLQLWQEAVSNSSLNWHIHCPQHIKDIFPNNEVNIVDSFNLSTSLRTHQALTLQGWVQALLENKIDQARNMSSSLFEEGYPLYITRNLDEAKNYLQKRYENEPNKTYGLIASSKNQILHHYGVPNDYRSTKSFGVEQYYVEAFNPYYCRTFKGVVTEFACQGLELDMPLLAWDTDWIYKNNWMNKTTMKGAKDPDLLRMNSYRVLLTRGRDGIVIYIPEHKELDQTYQVLINSGCRPL</sequence>
<dbReference type="EMBL" id="QEWP01000011">
    <property type="protein sequence ID" value="PWD98782.1"/>
    <property type="molecule type" value="Genomic_DNA"/>
</dbReference>
<dbReference type="OrthoDB" id="3193269at2"/>
<dbReference type="AlphaFoldDB" id="A0A2U2B6W2"/>
<organism evidence="2 3">
    <name type="scientific">Marinilabilia rubra</name>
    <dbReference type="NCBI Taxonomy" id="2162893"/>
    <lineage>
        <taxon>Bacteria</taxon>
        <taxon>Pseudomonadati</taxon>
        <taxon>Bacteroidota</taxon>
        <taxon>Bacteroidia</taxon>
        <taxon>Marinilabiliales</taxon>
        <taxon>Marinilabiliaceae</taxon>
        <taxon>Marinilabilia</taxon>
    </lineage>
</organism>
<dbReference type="Pfam" id="PF09848">
    <property type="entry name" value="SLFN-g3_helicase"/>
    <property type="match status" value="1"/>
</dbReference>
<protein>
    <recommendedName>
        <fullName evidence="1">Schlafen group 3-like DNA/RNA helicase domain-containing protein</fullName>
    </recommendedName>
</protein>
<evidence type="ECO:0000313" key="3">
    <source>
        <dbReference type="Proteomes" id="UP000244956"/>
    </source>
</evidence>
<comment type="caution">
    <text evidence="2">The sequence shown here is derived from an EMBL/GenBank/DDBJ whole genome shotgun (WGS) entry which is preliminary data.</text>
</comment>
<dbReference type="Gene3D" id="3.40.50.300">
    <property type="entry name" value="P-loop containing nucleotide triphosphate hydrolases"/>
    <property type="match status" value="1"/>
</dbReference>
<proteinExistence type="predicted"/>
<evidence type="ECO:0000313" key="2">
    <source>
        <dbReference type="EMBL" id="PWD98782.1"/>
    </source>
</evidence>
<keyword evidence="3" id="KW-1185">Reference proteome</keyword>
<dbReference type="SUPFAM" id="SSF52540">
    <property type="entry name" value="P-loop containing nucleoside triphosphate hydrolases"/>
    <property type="match status" value="1"/>
</dbReference>
<accession>A0A2U2B6W2</accession>
<name>A0A2U2B6W2_9BACT</name>
<dbReference type="RefSeq" id="WP_109265044.1">
    <property type="nucleotide sequence ID" value="NZ_QEWP01000011.1"/>
</dbReference>
<dbReference type="Proteomes" id="UP000244956">
    <property type="component" value="Unassembled WGS sequence"/>
</dbReference>
<gene>
    <name evidence="2" type="ORF">DDZ16_13670</name>
</gene>
<reference evidence="2 3" key="1">
    <citation type="submission" date="2018-05" db="EMBL/GenBank/DDBJ databases">
        <title>Marinilabilia rubrum sp. nov., isolated from saltern sediment.</title>
        <authorList>
            <person name="Zhang R."/>
        </authorList>
    </citation>
    <scope>NUCLEOTIDE SEQUENCE [LARGE SCALE GENOMIC DNA]</scope>
    <source>
        <strain evidence="2 3">WTE16</strain>
    </source>
</reference>
<dbReference type="InterPro" id="IPR018647">
    <property type="entry name" value="SLFN_3-like_DNA/RNA_helicase"/>
</dbReference>
<dbReference type="InterPro" id="IPR027417">
    <property type="entry name" value="P-loop_NTPase"/>
</dbReference>
<feature type="domain" description="Schlafen group 3-like DNA/RNA helicase" evidence="1">
    <location>
        <begin position="232"/>
        <end position="584"/>
    </location>
</feature>
<evidence type="ECO:0000259" key="1">
    <source>
        <dbReference type="Pfam" id="PF09848"/>
    </source>
</evidence>